<keyword evidence="2" id="KW-1185">Reference proteome</keyword>
<gene>
    <name evidence="1" type="ORF">HAX54_020132</name>
</gene>
<dbReference type="EMBL" id="JACEIK010002436">
    <property type="protein sequence ID" value="MCD9561156.1"/>
    <property type="molecule type" value="Genomic_DNA"/>
</dbReference>
<protein>
    <submittedName>
        <fullName evidence="1">Uncharacterized protein</fullName>
    </submittedName>
</protein>
<name>A0ABS8USP4_DATST</name>
<comment type="caution">
    <text evidence="1">The sequence shown here is derived from an EMBL/GenBank/DDBJ whole genome shotgun (WGS) entry which is preliminary data.</text>
</comment>
<organism evidence="1 2">
    <name type="scientific">Datura stramonium</name>
    <name type="common">Jimsonweed</name>
    <name type="synonym">Common thornapple</name>
    <dbReference type="NCBI Taxonomy" id="4076"/>
    <lineage>
        <taxon>Eukaryota</taxon>
        <taxon>Viridiplantae</taxon>
        <taxon>Streptophyta</taxon>
        <taxon>Embryophyta</taxon>
        <taxon>Tracheophyta</taxon>
        <taxon>Spermatophyta</taxon>
        <taxon>Magnoliopsida</taxon>
        <taxon>eudicotyledons</taxon>
        <taxon>Gunneridae</taxon>
        <taxon>Pentapetalae</taxon>
        <taxon>asterids</taxon>
        <taxon>lamiids</taxon>
        <taxon>Solanales</taxon>
        <taxon>Solanaceae</taxon>
        <taxon>Solanoideae</taxon>
        <taxon>Datureae</taxon>
        <taxon>Datura</taxon>
    </lineage>
</organism>
<sequence>MAENLADRCNQHIFARRLESNLRWDQRSESQPVRGFGISDHGIEDTYEKVSMQVSLVFLLESGVGRRDSSRKWISDQSAGNFWILDRVSGLGSISRAGSRVVMGPGLGFKSGPV</sequence>
<reference evidence="1 2" key="1">
    <citation type="journal article" date="2021" name="BMC Genomics">
        <title>Datura genome reveals duplications of psychoactive alkaloid biosynthetic genes and high mutation rate following tissue culture.</title>
        <authorList>
            <person name="Rajewski A."/>
            <person name="Carter-House D."/>
            <person name="Stajich J."/>
            <person name="Litt A."/>
        </authorList>
    </citation>
    <scope>NUCLEOTIDE SEQUENCE [LARGE SCALE GENOMIC DNA]</scope>
    <source>
        <strain evidence="1">AR-01</strain>
    </source>
</reference>
<proteinExistence type="predicted"/>
<evidence type="ECO:0000313" key="1">
    <source>
        <dbReference type="EMBL" id="MCD9561156.1"/>
    </source>
</evidence>
<evidence type="ECO:0000313" key="2">
    <source>
        <dbReference type="Proteomes" id="UP000823775"/>
    </source>
</evidence>
<accession>A0ABS8USP4</accession>
<dbReference type="Proteomes" id="UP000823775">
    <property type="component" value="Unassembled WGS sequence"/>
</dbReference>